<dbReference type="PANTHER" id="PTHR37422">
    <property type="entry name" value="TEICHURONIC ACID BIOSYNTHESIS PROTEIN TUAE"/>
    <property type="match status" value="1"/>
</dbReference>
<feature type="transmembrane region" description="Helical" evidence="5">
    <location>
        <begin position="179"/>
        <end position="200"/>
    </location>
</feature>
<dbReference type="EMBL" id="LZRT01000094">
    <property type="protein sequence ID" value="OUM86031.1"/>
    <property type="molecule type" value="Genomic_DNA"/>
</dbReference>
<name>A0A1Y3PFA9_9BACI</name>
<feature type="transmembrane region" description="Helical" evidence="5">
    <location>
        <begin position="294"/>
        <end position="311"/>
    </location>
</feature>
<evidence type="ECO:0000256" key="3">
    <source>
        <dbReference type="ARBA" id="ARBA00022989"/>
    </source>
</evidence>
<comment type="subcellular location">
    <subcellularLocation>
        <location evidence="1">Membrane</location>
        <topology evidence="1">Multi-pass membrane protein</topology>
    </subcellularLocation>
</comment>
<evidence type="ECO:0000313" key="8">
    <source>
        <dbReference type="Proteomes" id="UP000196475"/>
    </source>
</evidence>
<evidence type="ECO:0000259" key="6">
    <source>
        <dbReference type="Pfam" id="PF04932"/>
    </source>
</evidence>
<keyword evidence="3 5" id="KW-1133">Transmembrane helix</keyword>
<organism evidence="7 8">
    <name type="scientific">Bacillus thermozeamaize</name>
    <dbReference type="NCBI Taxonomy" id="230954"/>
    <lineage>
        <taxon>Bacteria</taxon>
        <taxon>Bacillati</taxon>
        <taxon>Bacillota</taxon>
        <taxon>Bacilli</taxon>
        <taxon>Bacillales</taxon>
        <taxon>Bacillaceae</taxon>
        <taxon>Bacillus</taxon>
    </lineage>
</organism>
<feature type="transmembrane region" description="Helical" evidence="5">
    <location>
        <begin position="317"/>
        <end position="335"/>
    </location>
</feature>
<dbReference type="GO" id="GO:0016020">
    <property type="term" value="C:membrane"/>
    <property type="evidence" value="ECO:0007669"/>
    <property type="project" value="UniProtKB-SubCell"/>
</dbReference>
<accession>A0A1Y3PFA9</accession>
<sequence length="368" mass="42592">MEPYSVGLMLLTMWSFSVAVFYESWVSFAASFVLGFFFLFHQWMLAREWTREEMERWMTLLFHYGTGTALIGWLQQMGQLPTEPGWFTWLMGWAPFVPLSEERISGSFNNPNFAACWYAVLLVLGMWVWERSARSRRVLVALEMLLLLGALYFTGSRGGMFGWLAGTFFYLFIRYRRAALPFLTGAMAILLTLCFFKIDWLPRGELIWKSLDTRLEIWRTGLELFIDKPLTGIGLANMWFVEPWLRLYPDPLPHAHNTLLSIAVELGIVGLGLFLWMQVFVIKGLFQLMAEKHIFAPLFAGVFVVLATQGLVDHPMFLPQVAVIFFGMSGMILQLTTAEAPAQPKPVLQPHLEYRLFRHQQRHQRLRV</sequence>
<feature type="domain" description="O-antigen ligase-related" evidence="6">
    <location>
        <begin position="144"/>
        <end position="275"/>
    </location>
</feature>
<feature type="transmembrane region" description="Helical" evidence="5">
    <location>
        <begin position="150"/>
        <end position="173"/>
    </location>
</feature>
<keyword evidence="4 5" id="KW-0472">Membrane</keyword>
<comment type="caution">
    <text evidence="7">The sequence shown here is derived from an EMBL/GenBank/DDBJ whole genome shotgun (WGS) entry which is preliminary data.</text>
</comment>
<protein>
    <recommendedName>
        <fullName evidence="6">O-antigen ligase-related domain-containing protein</fullName>
    </recommendedName>
</protein>
<dbReference type="Pfam" id="PF04932">
    <property type="entry name" value="Wzy_C"/>
    <property type="match status" value="1"/>
</dbReference>
<feature type="transmembrane region" description="Helical" evidence="5">
    <location>
        <begin position="260"/>
        <end position="282"/>
    </location>
</feature>
<evidence type="ECO:0000256" key="4">
    <source>
        <dbReference type="ARBA" id="ARBA00023136"/>
    </source>
</evidence>
<gene>
    <name evidence="7" type="ORF">BAA01_01360</name>
</gene>
<dbReference type="AlphaFoldDB" id="A0A1Y3PFA9"/>
<evidence type="ECO:0000256" key="2">
    <source>
        <dbReference type="ARBA" id="ARBA00022692"/>
    </source>
</evidence>
<dbReference type="InterPro" id="IPR007016">
    <property type="entry name" value="O-antigen_ligase-rel_domated"/>
</dbReference>
<feature type="transmembrane region" description="Helical" evidence="5">
    <location>
        <begin position="20"/>
        <end position="45"/>
    </location>
</feature>
<dbReference type="Proteomes" id="UP000196475">
    <property type="component" value="Unassembled WGS sequence"/>
</dbReference>
<evidence type="ECO:0000313" key="7">
    <source>
        <dbReference type="EMBL" id="OUM86031.1"/>
    </source>
</evidence>
<keyword evidence="2 5" id="KW-0812">Transmembrane</keyword>
<evidence type="ECO:0000256" key="5">
    <source>
        <dbReference type="SAM" id="Phobius"/>
    </source>
</evidence>
<feature type="transmembrane region" description="Helical" evidence="5">
    <location>
        <begin position="112"/>
        <end position="129"/>
    </location>
</feature>
<dbReference type="PANTHER" id="PTHR37422:SF23">
    <property type="entry name" value="TEICHURONIC ACID BIOSYNTHESIS PROTEIN TUAE"/>
    <property type="match status" value="1"/>
</dbReference>
<evidence type="ECO:0000256" key="1">
    <source>
        <dbReference type="ARBA" id="ARBA00004141"/>
    </source>
</evidence>
<proteinExistence type="predicted"/>
<dbReference type="InterPro" id="IPR051533">
    <property type="entry name" value="WaaL-like"/>
</dbReference>
<reference evidence="8" key="1">
    <citation type="submission" date="2016-06" db="EMBL/GenBank/DDBJ databases">
        <authorList>
            <person name="Nascimento L."/>
            <person name="Pereira R.V."/>
            <person name="Martins L.F."/>
            <person name="Quaggio R.B."/>
            <person name="Silva A.M."/>
            <person name="Setubal J.C."/>
        </authorList>
    </citation>
    <scope>NUCLEOTIDE SEQUENCE [LARGE SCALE GENOMIC DNA]</scope>
</reference>